<name>A0ABS1VR98_9ACTN</name>
<evidence type="ECO:0000256" key="1">
    <source>
        <dbReference type="SAM" id="MobiDB-lite"/>
    </source>
</evidence>
<protein>
    <submittedName>
        <fullName evidence="2">Uncharacterized protein</fullName>
    </submittedName>
</protein>
<accession>A0ABS1VR98</accession>
<feature type="compositionally biased region" description="Polar residues" evidence="1">
    <location>
        <begin position="25"/>
        <end position="40"/>
    </location>
</feature>
<evidence type="ECO:0000313" key="3">
    <source>
        <dbReference type="Proteomes" id="UP000598996"/>
    </source>
</evidence>
<dbReference type="EMBL" id="JAENHO010000006">
    <property type="protein sequence ID" value="MBL7257245.1"/>
    <property type="molecule type" value="Genomic_DNA"/>
</dbReference>
<evidence type="ECO:0000313" key="2">
    <source>
        <dbReference type="EMBL" id="MBL7257245.1"/>
    </source>
</evidence>
<dbReference type="Proteomes" id="UP000598996">
    <property type="component" value="Unassembled WGS sequence"/>
</dbReference>
<gene>
    <name evidence="2" type="ORF">JKJ07_23385</name>
</gene>
<feature type="region of interest" description="Disordered" evidence="1">
    <location>
        <begin position="1"/>
        <end position="52"/>
    </location>
</feature>
<sequence>MVSQENVLAATLNAGEVGRDRASRTAGQSTDGDPTLSSARADSGDPHAFVGNIVSNPKSLVGRSAQDIADQFTAAGYQVRVDQSTKKGTSQLSQQVRIQGHPEIANIQVHPGGGRHTPEGSPYWKVSTSTEGRIWVIPKNFRGADELSGNVVRYDE</sequence>
<reference evidence="2 3" key="1">
    <citation type="submission" date="2021-01" db="EMBL/GenBank/DDBJ databases">
        <title>Actinoplanes sp. nov. LDG1-01 isolated from lichen.</title>
        <authorList>
            <person name="Saeng-In P."/>
            <person name="Phongsopitanun W."/>
            <person name="Kanchanasin P."/>
            <person name="Yuki M."/>
            <person name="Kudo T."/>
            <person name="Ohkuma M."/>
            <person name="Tanasupawat S."/>
        </authorList>
    </citation>
    <scope>NUCLEOTIDE SEQUENCE [LARGE SCALE GENOMIC DNA]</scope>
    <source>
        <strain evidence="2 3">LDG1-01</strain>
    </source>
</reference>
<proteinExistence type="predicted"/>
<comment type="caution">
    <text evidence="2">The sequence shown here is derived from an EMBL/GenBank/DDBJ whole genome shotgun (WGS) entry which is preliminary data.</text>
</comment>
<organism evidence="2 3">
    <name type="scientific">Paractinoplanes lichenicola</name>
    <dbReference type="NCBI Taxonomy" id="2802976"/>
    <lineage>
        <taxon>Bacteria</taxon>
        <taxon>Bacillati</taxon>
        <taxon>Actinomycetota</taxon>
        <taxon>Actinomycetes</taxon>
        <taxon>Micromonosporales</taxon>
        <taxon>Micromonosporaceae</taxon>
        <taxon>Paractinoplanes</taxon>
    </lineage>
</organism>
<keyword evidence="3" id="KW-1185">Reference proteome</keyword>
<dbReference type="RefSeq" id="WP_202993827.1">
    <property type="nucleotide sequence ID" value="NZ_JAENHO010000006.1"/>
</dbReference>